<evidence type="ECO:0008006" key="3">
    <source>
        <dbReference type="Google" id="ProtNLM"/>
    </source>
</evidence>
<reference evidence="1 2" key="1">
    <citation type="submission" date="2020-09" db="EMBL/GenBank/DDBJ databases">
        <title>De no assembly of potato wild relative species, Solanum commersonii.</title>
        <authorList>
            <person name="Cho K."/>
        </authorList>
    </citation>
    <scope>NUCLEOTIDE SEQUENCE [LARGE SCALE GENOMIC DNA]</scope>
    <source>
        <strain evidence="1">LZ3.2</strain>
        <tissue evidence="1">Leaf</tissue>
    </source>
</reference>
<accession>A0A9J5XH98</accession>
<dbReference type="PANTHER" id="PTHR46238">
    <property type="entry name" value="REVERSE TRANSCRIPTASE DOMAIN-CONTAINING PROTEIN"/>
    <property type="match status" value="1"/>
</dbReference>
<dbReference type="PANTHER" id="PTHR46238:SF8">
    <property type="entry name" value="ENDONUCLEASE_EXONUCLEASE_PHOSPHATASE DOMAIN-CONTAINING PROTEIN"/>
    <property type="match status" value="1"/>
</dbReference>
<name>A0A9J5XH98_SOLCO</name>
<comment type="caution">
    <text evidence="1">The sequence shown here is derived from an EMBL/GenBank/DDBJ whole genome shotgun (WGS) entry which is preliminary data.</text>
</comment>
<dbReference type="Proteomes" id="UP000824120">
    <property type="component" value="Chromosome 9"/>
</dbReference>
<sequence>MIDKLTRHIQDELSWCMLFANDIVLIKETLGGVGHVWRLTLEFKGFRLSKKSKQYRAKTMIENLECKFIDVMHDAGNGEIDNDVTHCISMAWMKRRLGSGVLCDRKVPHNLKKIQVAEMRMLRWMCGHTRSNKTMNEDIWDKVGVASVVDKMKEGKLKWFGYVKRRCRYASKKMLEVGYSGVEKRQR</sequence>
<proteinExistence type="predicted"/>
<gene>
    <name evidence="1" type="ORF">H5410_047078</name>
</gene>
<evidence type="ECO:0000313" key="1">
    <source>
        <dbReference type="EMBL" id="KAG5586644.1"/>
    </source>
</evidence>
<dbReference type="AlphaFoldDB" id="A0A9J5XH98"/>
<dbReference type="EMBL" id="JACXVP010000009">
    <property type="protein sequence ID" value="KAG5586644.1"/>
    <property type="molecule type" value="Genomic_DNA"/>
</dbReference>
<protein>
    <recommendedName>
        <fullName evidence="3">Reverse transcriptase domain-containing protein</fullName>
    </recommendedName>
</protein>
<organism evidence="1 2">
    <name type="scientific">Solanum commersonii</name>
    <name type="common">Commerson's wild potato</name>
    <name type="synonym">Commerson's nightshade</name>
    <dbReference type="NCBI Taxonomy" id="4109"/>
    <lineage>
        <taxon>Eukaryota</taxon>
        <taxon>Viridiplantae</taxon>
        <taxon>Streptophyta</taxon>
        <taxon>Embryophyta</taxon>
        <taxon>Tracheophyta</taxon>
        <taxon>Spermatophyta</taxon>
        <taxon>Magnoliopsida</taxon>
        <taxon>eudicotyledons</taxon>
        <taxon>Gunneridae</taxon>
        <taxon>Pentapetalae</taxon>
        <taxon>asterids</taxon>
        <taxon>lamiids</taxon>
        <taxon>Solanales</taxon>
        <taxon>Solanaceae</taxon>
        <taxon>Solanoideae</taxon>
        <taxon>Solaneae</taxon>
        <taxon>Solanum</taxon>
    </lineage>
</organism>
<dbReference type="OrthoDB" id="1283502at2759"/>
<evidence type="ECO:0000313" key="2">
    <source>
        <dbReference type="Proteomes" id="UP000824120"/>
    </source>
</evidence>
<keyword evidence="2" id="KW-1185">Reference proteome</keyword>